<dbReference type="Pfam" id="PF14294">
    <property type="entry name" value="DUF4372"/>
    <property type="match status" value="1"/>
</dbReference>
<organism evidence="7 8">
    <name type="scientific">Snuella sedimenti</name>
    <dbReference type="NCBI Taxonomy" id="2798802"/>
    <lineage>
        <taxon>Bacteria</taxon>
        <taxon>Pseudomonadati</taxon>
        <taxon>Bacteroidota</taxon>
        <taxon>Flavobacteriia</taxon>
        <taxon>Flavobacteriales</taxon>
        <taxon>Flavobacteriaceae</taxon>
        <taxon>Snuella</taxon>
    </lineage>
</organism>
<keyword evidence="3" id="KW-0238">DNA-binding</keyword>
<dbReference type="InterPro" id="IPR047952">
    <property type="entry name" value="Transpos_IS4"/>
</dbReference>
<evidence type="ECO:0000256" key="2">
    <source>
        <dbReference type="ARBA" id="ARBA00022578"/>
    </source>
</evidence>
<dbReference type="AlphaFoldDB" id="A0A8J7IFH5"/>
<dbReference type="InterPro" id="IPR002559">
    <property type="entry name" value="Transposase_11"/>
</dbReference>
<protein>
    <submittedName>
        <fullName evidence="7">IS4 family transposase</fullName>
    </submittedName>
</protein>
<evidence type="ECO:0000313" key="8">
    <source>
        <dbReference type="Proteomes" id="UP000610931"/>
    </source>
</evidence>
<dbReference type="InterPro" id="IPR025399">
    <property type="entry name" value="DUF4372"/>
</dbReference>
<evidence type="ECO:0000313" key="7">
    <source>
        <dbReference type="EMBL" id="MBJ6366813.1"/>
    </source>
</evidence>
<keyword evidence="4" id="KW-0233">DNA recombination</keyword>
<evidence type="ECO:0000256" key="3">
    <source>
        <dbReference type="ARBA" id="ARBA00023125"/>
    </source>
</evidence>
<dbReference type="InterPro" id="IPR012337">
    <property type="entry name" value="RNaseH-like_sf"/>
</dbReference>
<evidence type="ECO:0000256" key="4">
    <source>
        <dbReference type="ARBA" id="ARBA00023172"/>
    </source>
</evidence>
<dbReference type="GO" id="GO:0003677">
    <property type="term" value="F:DNA binding"/>
    <property type="evidence" value="ECO:0007669"/>
    <property type="project" value="UniProtKB-KW"/>
</dbReference>
<keyword evidence="8" id="KW-1185">Reference proteome</keyword>
<dbReference type="SUPFAM" id="SSF53098">
    <property type="entry name" value="Ribonuclease H-like"/>
    <property type="match status" value="1"/>
</dbReference>
<evidence type="ECO:0000259" key="6">
    <source>
        <dbReference type="Pfam" id="PF14294"/>
    </source>
</evidence>
<evidence type="ECO:0000259" key="5">
    <source>
        <dbReference type="Pfam" id="PF01609"/>
    </source>
</evidence>
<accession>A0A8J7IFH5</accession>
<keyword evidence="2" id="KW-0815">Transposition</keyword>
<dbReference type="Pfam" id="PF01609">
    <property type="entry name" value="DDE_Tnp_1"/>
    <property type="match status" value="1"/>
</dbReference>
<dbReference type="RefSeq" id="WP_199112646.1">
    <property type="nucleotide sequence ID" value="NZ_JAELVQ010000002.1"/>
</dbReference>
<comment type="similarity">
    <text evidence="1">Belongs to the transposase 11 family.</text>
</comment>
<dbReference type="EMBL" id="JAELVQ010000002">
    <property type="protein sequence ID" value="MBJ6366813.1"/>
    <property type="molecule type" value="Genomic_DNA"/>
</dbReference>
<name>A0A8J7IFH5_9FLAO</name>
<dbReference type="PANTHER" id="PTHR33258:SF1">
    <property type="entry name" value="TRANSPOSASE INSL FOR INSERTION SEQUENCE ELEMENT IS186A-RELATED"/>
    <property type="match status" value="1"/>
</dbReference>
<evidence type="ECO:0000256" key="1">
    <source>
        <dbReference type="ARBA" id="ARBA00010075"/>
    </source>
</evidence>
<feature type="domain" description="DUF4372" evidence="6">
    <location>
        <begin position="12"/>
        <end position="82"/>
    </location>
</feature>
<sequence length="416" mass="47946">MGLFRRSKNTKRPLLGQILGLIPRHLLQSQVLKHQSDKGCSKYKTYDQLVAMIFGQLNKCYTLTDISCGLSVSGTFLSDIGLSQSPAKSTMSDGNKKRTYKIYESLYYRLLSYHKQILRVRYQSHIIEEIKHLTIKLVDSSTVSLCLGLFDWAKFRTAKGGLKIHTVWDDQLGLPDMVNITEAKLHDRYGLKDHIYAKDTIIVEDRAYFDFELMLLRIRAGNVFVTRIKANTVFEQVEELDLPGGADQDILKDQTIKLTSPQAKRTGISEQVLRLVSVYKPDENKVIEIITNQLDWSARTVADLYKKRWDIELFFKAMKQNLQIKTFLGISENAVKSQIYVALICYLLLELIRRCCCDRATAFSNFCEKIRICLMHYLTIDYLCNQLKPIVKKAEKPPDKTLFDRDNYGSQLRIAL</sequence>
<dbReference type="Proteomes" id="UP000610931">
    <property type="component" value="Unassembled WGS sequence"/>
</dbReference>
<comment type="caution">
    <text evidence="7">The sequence shown here is derived from an EMBL/GenBank/DDBJ whole genome shotgun (WGS) entry which is preliminary data.</text>
</comment>
<dbReference type="PANTHER" id="PTHR33258">
    <property type="entry name" value="TRANSPOSASE INSL FOR INSERTION SEQUENCE ELEMENT IS186A-RELATED"/>
    <property type="match status" value="1"/>
</dbReference>
<reference evidence="7" key="1">
    <citation type="submission" date="2020-12" db="EMBL/GenBank/DDBJ databases">
        <title>Snuella sp. nov., isolated from sediment in Incheon.</title>
        <authorList>
            <person name="Kim W."/>
        </authorList>
    </citation>
    <scope>NUCLEOTIDE SEQUENCE</scope>
    <source>
        <strain evidence="7">CAU 1569</strain>
    </source>
</reference>
<dbReference type="GO" id="GO:0004803">
    <property type="term" value="F:transposase activity"/>
    <property type="evidence" value="ECO:0007669"/>
    <property type="project" value="InterPro"/>
</dbReference>
<dbReference type="NCBIfam" id="NF033592">
    <property type="entry name" value="transpos_IS4_1"/>
    <property type="match status" value="1"/>
</dbReference>
<proteinExistence type="inferred from homology"/>
<dbReference type="Gene3D" id="3.90.350.10">
    <property type="entry name" value="Transposase Inhibitor Protein From Tn5, Chain A, domain 1"/>
    <property type="match status" value="1"/>
</dbReference>
<gene>
    <name evidence="7" type="ORF">JF259_01810</name>
</gene>
<dbReference type="GO" id="GO:0006313">
    <property type="term" value="P:DNA transposition"/>
    <property type="evidence" value="ECO:0007669"/>
    <property type="project" value="InterPro"/>
</dbReference>
<feature type="domain" description="Transposase IS4-like" evidence="5">
    <location>
        <begin position="135"/>
        <end position="348"/>
    </location>
</feature>